<proteinExistence type="predicted"/>
<sequence length="92" mass="10182">MAMGWDQKKPARRDWERKWGFLSVLHVVAKTDGAQVVTVAKEDICGHSSEAIVDGLARSSQILDNDSKDKRLKDLLGPSAGFSEDDELVRLS</sequence>
<protein>
    <submittedName>
        <fullName evidence="1">Uncharacterized protein</fullName>
    </submittedName>
</protein>
<accession>A0A0C3PWQ1</accession>
<dbReference type="AlphaFoldDB" id="A0A0C3PWQ1"/>
<dbReference type="HOGENOM" id="CLU_2414181_0_0_1"/>
<gene>
    <name evidence="1" type="ORF">M404DRAFT_992899</name>
</gene>
<evidence type="ECO:0000313" key="2">
    <source>
        <dbReference type="Proteomes" id="UP000054217"/>
    </source>
</evidence>
<organism evidence="1 2">
    <name type="scientific">Pisolithus tinctorius Marx 270</name>
    <dbReference type="NCBI Taxonomy" id="870435"/>
    <lineage>
        <taxon>Eukaryota</taxon>
        <taxon>Fungi</taxon>
        <taxon>Dikarya</taxon>
        <taxon>Basidiomycota</taxon>
        <taxon>Agaricomycotina</taxon>
        <taxon>Agaricomycetes</taxon>
        <taxon>Agaricomycetidae</taxon>
        <taxon>Boletales</taxon>
        <taxon>Sclerodermatineae</taxon>
        <taxon>Pisolithaceae</taxon>
        <taxon>Pisolithus</taxon>
    </lineage>
</organism>
<dbReference type="EMBL" id="KN831946">
    <property type="protein sequence ID" value="KIO13334.1"/>
    <property type="molecule type" value="Genomic_DNA"/>
</dbReference>
<evidence type="ECO:0000313" key="1">
    <source>
        <dbReference type="EMBL" id="KIO13334.1"/>
    </source>
</evidence>
<keyword evidence="2" id="KW-1185">Reference proteome</keyword>
<reference evidence="2" key="2">
    <citation type="submission" date="2015-01" db="EMBL/GenBank/DDBJ databases">
        <title>Evolutionary Origins and Diversification of the Mycorrhizal Mutualists.</title>
        <authorList>
            <consortium name="DOE Joint Genome Institute"/>
            <consortium name="Mycorrhizal Genomics Consortium"/>
            <person name="Kohler A."/>
            <person name="Kuo A."/>
            <person name="Nagy L.G."/>
            <person name="Floudas D."/>
            <person name="Copeland A."/>
            <person name="Barry K.W."/>
            <person name="Cichocki N."/>
            <person name="Veneault-Fourrey C."/>
            <person name="LaButti K."/>
            <person name="Lindquist E.A."/>
            <person name="Lipzen A."/>
            <person name="Lundell T."/>
            <person name="Morin E."/>
            <person name="Murat C."/>
            <person name="Riley R."/>
            <person name="Ohm R."/>
            <person name="Sun H."/>
            <person name="Tunlid A."/>
            <person name="Henrissat B."/>
            <person name="Grigoriev I.V."/>
            <person name="Hibbett D.S."/>
            <person name="Martin F."/>
        </authorList>
    </citation>
    <scope>NUCLEOTIDE SEQUENCE [LARGE SCALE GENOMIC DNA]</scope>
    <source>
        <strain evidence="2">Marx 270</strain>
    </source>
</reference>
<reference evidence="1 2" key="1">
    <citation type="submission" date="2014-04" db="EMBL/GenBank/DDBJ databases">
        <authorList>
            <consortium name="DOE Joint Genome Institute"/>
            <person name="Kuo A."/>
            <person name="Kohler A."/>
            <person name="Costa M.D."/>
            <person name="Nagy L.G."/>
            <person name="Floudas D."/>
            <person name="Copeland A."/>
            <person name="Barry K.W."/>
            <person name="Cichocki N."/>
            <person name="Veneault-Fourrey C."/>
            <person name="LaButti K."/>
            <person name="Lindquist E.A."/>
            <person name="Lipzen A."/>
            <person name="Lundell T."/>
            <person name="Morin E."/>
            <person name="Murat C."/>
            <person name="Sun H."/>
            <person name="Tunlid A."/>
            <person name="Henrissat B."/>
            <person name="Grigoriev I.V."/>
            <person name="Hibbett D.S."/>
            <person name="Martin F."/>
            <person name="Nordberg H.P."/>
            <person name="Cantor M.N."/>
            <person name="Hua S.X."/>
        </authorList>
    </citation>
    <scope>NUCLEOTIDE SEQUENCE [LARGE SCALE GENOMIC DNA]</scope>
    <source>
        <strain evidence="1 2">Marx 270</strain>
    </source>
</reference>
<dbReference type="Proteomes" id="UP000054217">
    <property type="component" value="Unassembled WGS sequence"/>
</dbReference>
<dbReference type="InParanoid" id="A0A0C3PWQ1"/>
<name>A0A0C3PWQ1_PISTI</name>